<comment type="subcellular location">
    <subcellularLocation>
        <location evidence="1">Cell membrane</location>
        <topology evidence="1">Multi-pass membrane protein</topology>
    </subcellularLocation>
</comment>
<reference evidence="8 9" key="1">
    <citation type="submission" date="2016-07" db="EMBL/GenBank/DDBJ databases">
        <title>Comparative genomics of the Campylobacter concisus group.</title>
        <authorList>
            <person name="Miller W.G."/>
            <person name="Yee E."/>
            <person name="Chapman M.H."/>
            <person name="Huynh S."/>
            <person name="Bono J.L."/>
            <person name="On S.L.W."/>
            <person name="StLeger J."/>
            <person name="Foster G."/>
            <person name="Parker C.T."/>
        </authorList>
    </citation>
    <scope>NUCLEOTIDE SEQUENCE [LARGE SCALE GENOMIC DNA]</scope>
    <source>
        <strain evidence="8 9">CCUG 21559</strain>
    </source>
</reference>
<evidence type="ECO:0000256" key="2">
    <source>
        <dbReference type="ARBA" id="ARBA00022475"/>
    </source>
</evidence>
<feature type="transmembrane region" description="Helical" evidence="6">
    <location>
        <begin position="61"/>
        <end position="80"/>
    </location>
</feature>
<evidence type="ECO:0000259" key="7">
    <source>
        <dbReference type="Pfam" id="PF06271"/>
    </source>
</evidence>
<keyword evidence="4 6" id="KW-1133">Transmembrane helix</keyword>
<dbReference type="InterPro" id="IPR051791">
    <property type="entry name" value="Pra-immunoreactive"/>
</dbReference>
<keyword evidence="5 6" id="KW-0472">Membrane</keyword>
<dbReference type="Proteomes" id="UP000503264">
    <property type="component" value="Chromosome"/>
</dbReference>
<evidence type="ECO:0000313" key="8">
    <source>
        <dbReference type="EMBL" id="QCD45533.1"/>
    </source>
</evidence>
<feature type="domain" description="RDD" evidence="7">
    <location>
        <begin position="15"/>
        <end position="142"/>
    </location>
</feature>
<dbReference type="GO" id="GO:0005886">
    <property type="term" value="C:plasma membrane"/>
    <property type="evidence" value="ECO:0007669"/>
    <property type="project" value="UniProtKB-SubCell"/>
</dbReference>
<dbReference type="AlphaFoldDB" id="A0A6G5QIJ7"/>
<protein>
    <submittedName>
        <fullName evidence="8">Putative RDD domain protein</fullName>
    </submittedName>
</protein>
<dbReference type="PANTHER" id="PTHR36115">
    <property type="entry name" value="PROLINE-RICH ANTIGEN HOMOLOG-RELATED"/>
    <property type="match status" value="1"/>
</dbReference>
<accession>A0A6G5QIJ7</accession>
<keyword evidence="9" id="KW-1185">Reference proteome</keyword>
<proteinExistence type="predicted"/>
<evidence type="ECO:0000256" key="5">
    <source>
        <dbReference type="ARBA" id="ARBA00023136"/>
    </source>
</evidence>
<feature type="transmembrane region" description="Helical" evidence="6">
    <location>
        <begin position="23"/>
        <end position="41"/>
    </location>
</feature>
<evidence type="ECO:0000256" key="1">
    <source>
        <dbReference type="ARBA" id="ARBA00004651"/>
    </source>
</evidence>
<dbReference type="EMBL" id="CP012542">
    <property type="protein sequence ID" value="QCD45533.1"/>
    <property type="molecule type" value="Genomic_DNA"/>
</dbReference>
<dbReference type="InterPro" id="IPR010432">
    <property type="entry name" value="RDD"/>
</dbReference>
<dbReference type="PANTHER" id="PTHR36115:SF4">
    <property type="entry name" value="MEMBRANE PROTEIN"/>
    <property type="match status" value="1"/>
</dbReference>
<evidence type="ECO:0000256" key="3">
    <source>
        <dbReference type="ARBA" id="ARBA00022692"/>
    </source>
</evidence>
<sequence length="149" mass="17015">MSDVVKKLDYENIKLASIGKRSLAFLIDEIIIGSLFLAIYYDYFSQFGQYEEIVAAVSRLSLEYITIRTAYHTLFVWYYGATLGKMALKLACIEVSYLDKPNLGSSFLRAVVRNLSEWAFCLGFLWAFGNEARQTWHDKLAKTVVIDVA</sequence>
<dbReference type="RefSeq" id="WP_171994229.1">
    <property type="nucleotide sequence ID" value="NZ_CP012542.1"/>
</dbReference>
<evidence type="ECO:0000256" key="6">
    <source>
        <dbReference type="SAM" id="Phobius"/>
    </source>
</evidence>
<organism evidence="8 9">
    <name type="scientific">Campylobacter mucosalis CCUG 21559</name>
    <dbReference type="NCBI Taxonomy" id="1032067"/>
    <lineage>
        <taxon>Bacteria</taxon>
        <taxon>Pseudomonadati</taxon>
        <taxon>Campylobacterota</taxon>
        <taxon>Epsilonproteobacteria</taxon>
        <taxon>Campylobacterales</taxon>
        <taxon>Campylobacteraceae</taxon>
        <taxon>Campylobacter</taxon>
    </lineage>
</organism>
<dbReference type="Pfam" id="PF06271">
    <property type="entry name" value="RDD"/>
    <property type="match status" value="1"/>
</dbReference>
<gene>
    <name evidence="8" type="ORF">CMUC_1786</name>
</gene>
<evidence type="ECO:0000256" key="4">
    <source>
        <dbReference type="ARBA" id="ARBA00022989"/>
    </source>
</evidence>
<keyword evidence="2" id="KW-1003">Cell membrane</keyword>
<evidence type="ECO:0000313" key="9">
    <source>
        <dbReference type="Proteomes" id="UP000503264"/>
    </source>
</evidence>
<keyword evidence="3 6" id="KW-0812">Transmembrane</keyword>
<name>A0A6G5QIJ7_9BACT</name>